<accession>A0A4R9K7Z7</accession>
<keyword evidence="2" id="KW-1003">Cell membrane</keyword>
<evidence type="ECO:0000256" key="5">
    <source>
        <dbReference type="ARBA" id="ARBA00023136"/>
    </source>
</evidence>
<comment type="caution">
    <text evidence="8">The sequence shown here is derived from an EMBL/GenBank/DDBJ whole genome shotgun (WGS) entry which is preliminary data.</text>
</comment>
<dbReference type="OrthoDB" id="9767885at2"/>
<proteinExistence type="predicted"/>
<gene>
    <name evidence="8" type="ORF">EHQ58_02220</name>
</gene>
<feature type="domain" description="Photosynthesis system II assembly factor Ycf48/Hcf136-like" evidence="7">
    <location>
        <begin position="374"/>
        <end position="453"/>
    </location>
</feature>
<dbReference type="EMBL" id="RQGD01000009">
    <property type="protein sequence ID" value="TGL62703.1"/>
    <property type="molecule type" value="Genomic_DNA"/>
</dbReference>
<sequence length="783" mass="87991">MISETNNSLMIRLTQIPESPGWKRKLILALRVLLVSIHRFNADDCLMKASGLAYTTIVTLVPTLTVAFALLTVASGIQGRQDEIYQEVNSFLLKNNIQFDITPYWETLSDIINTASQIGGVGFIVFIFSATAVLRSLEKTFHSIWKIDLHRTFINKFVFYFFLITFGPLLFVVGKGISDKLIDAVRIPHLKSIVKTSAGQIWVAGENGNIGILTDLKSKVKFIPKESIDFENMLCVDLTIVETGTCKNPNISKENFFRIRANGETLFAISEEGTLLHSNDEGNSWKVHSLKNISVTDFGVSNDSTVFILTTDTRTLKYELGKPLFEMKRFSEKGITPIKVRFFGEKVGFILDREGRLWKTKDGGVNFNYQVISTKALNDIYFLSENLGFIVGDNGSIFISKDGGVSWKDISHKKFSYEKVWAFLSPKKQDFDLFVLNGLGEILLSEDEGETWSITYKPRGGAILDLIHLNPSQSLTGVGSTSDIPETQDLEHKEEGTVNKLNSDMLGILGVGEYNKVIRIENDEQGKPTWKKYQGGLKIISLYMILHLILPLLSVWIFFVLLYTIIPNTKVPVRAAVIGSAITGVILILFFWGFLNIYLTSFTEKTMIIYKALAAIPIFLLTIYSVGAIVLFGAEVTATLQFPDRYLLPRHPFEDIDSYVKHEFYYTIQFLSTVYESQIKNGKLITVGEIKEKLLIPEKDINQIQTNLESADLISVSEKGNISPFKLKDQVTLLEIYEKTSKSSFGAPTELGKTSDKTVLELQEIEAKFKAQLKVLKMSDLIA</sequence>
<feature type="transmembrane region" description="Helical" evidence="6">
    <location>
        <begin position="540"/>
        <end position="566"/>
    </location>
</feature>
<feature type="transmembrane region" description="Helical" evidence="6">
    <location>
        <begin position="118"/>
        <end position="137"/>
    </location>
</feature>
<comment type="subcellular location">
    <subcellularLocation>
        <location evidence="1">Cell membrane</location>
        <topology evidence="1">Multi-pass membrane protein</topology>
    </subcellularLocation>
</comment>
<dbReference type="InterPro" id="IPR015943">
    <property type="entry name" value="WD40/YVTN_repeat-like_dom_sf"/>
</dbReference>
<dbReference type="InterPro" id="IPR017039">
    <property type="entry name" value="Virul_fac_BrkB"/>
</dbReference>
<evidence type="ECO:0000256" key="6">
    <source>
        <dbReference type="SAM" id="Phobius"/>
    </source>
</evidence>
<dbReference type="Pfam" id="PF14870">
    <property type="entry name" value="PSII_BNR"/>
    <property type="match status" value="1"/>
</dbReference>
<feature type="transmembrane region" description="Helical" evidence="6">
    <location>
        <begin position="157"/>
        <end position="177"/>
    </location>
</feature>
<dbReference type="Proteomes" id="UP000297693">
    <property type="component" value="Unassembled WGS sequence"/>
</dbReference>
<evidence type="ECO:0000256" key="4">
    <source>
        <dbReference type="ARBA" id="ARBA00022989"/>
    </source>
</evidence>
<feature type="transmembrane region" description="Helical" evidence="6">
    <location>
        <begin position="612"/>
        <end position="634"/>
    </location>
</feature>
<keyword evidence="4 6" id="KW-1133">Transmembrane helix</keyword>
<dbReference type="InterPro" id="IPR028203">
    <property type="entry name" value="PSII_CF48-like_dom"/>
</dbReference>
<dbReference type="Pfam" id="PF03631">
    <property type="entry name" value="Virul_fac_BrkB"/>
    <property type="match status" value="2"/>
</dbReference>
<dbReference type="PANTHER" id="PTHR30213:SF0">
    <property type="entry name" value="UPF0761 MEMBRANE PROTEIN YIHY"/>
    <property type="match status" value="1"/>
</dbReference>
<evidence type="ECO:0000256" key="3">
    <source>
        <dbReference type="ARBA" id="ARBA00022692"/>
    </source>
</evidence>
<feature type="transmembrane region" description="Helical" evidence="6">
    <location>
        <begin position="52"/>
        <end position="74"/>
    </location>
</feature>
<dbReference type="Gene3D" id="2.130.10.10">
    <property type="entry name" value="YVTN repeat-like/Quinoprotein amine dehydrogenase"/>
    <property type="match status" value="1"/>
</dbReference>
<evidence type="ECO:0000259" key="7">
    <source>
        <dbReference type="Pfam" id="PF14870"/>
    </source>
</evidence>
<evidence type="ECO:0000313" key="9">
    <source>
        <dbReference type="Proteomes" id="UP000297693"/>
    </source>
</evidence>
<reference evidence="8" key="1">
    <citation type="journal article" date="2019" name="PLoS Negl. Trop. Dis.">
        <title>Revisiting the worldwide diversity of Leptospira species in the environment.</title>
        <authorList>
            <person name="Vincent A.T."/>
            <person name="Schiettekatte O."/>
            <person name="Bourhy P."/>
            <person name="Veyrier F.J."/>
            <person name="Picardeau M."/>
        </authorList>
    </citation>
    <scope>NUCLEOTIDE SEQUENCE [LARGE SCALE GENOMIC DNA]</scope>
    <source>
        <strain evidence="8">201702476</strain>
    </source>
</reference>
<keyword evidence="5 6" id="KW-0472">Membrane</keyword>
<keyword evidence="3 6" id="KW-0812">Transmembrane</keyword>
<evidence type="ECO:0000313" key="8">
    <source>
        <dbReference type="EMBL" id="TGL62703.1"/>
    </source>
</evidence>
<keyword evidence="9" id="KW-1185">Reference proteome</keyword>
<name>A0A4R9K7Z7_9LEPT</name>
<dbReference type="PANTHER" id="PTHR30213">
    <property type="entry name" value="INNER MEMBRANE PROTEIN YHJD"/>
    <property type="match status" value="1"/>
</dbReference>
<protein>
    <submittedName>
        <fullName evidence="8">Ribonuclease BN</fullName>
    </submittedName>
</protein>
<evidence type="ECO:0000256" key="1">
    <source>
        <dbReference type="ARBA" id="ARBA00004651"/>
    </source>
</evidence>
<dbReference type="GO" id="GO:0005886">
    <property type="term" value="C:plasma membrane"/>
    <property type="evidence" value="ECO:0007669"/>
    <property type="project" value="UniProtKB-SubCell"/>
</dbReference>
<feature type="transmembrane region" description="Helical" evidence="6">
    <location>
        <begin position="578"/>
        <end position="600"/>
    </location>
</feature>
<dbReference type="RefSeq" id="WP_135621709.1">
    <property type="nucleotide sequence ID" value="NZ_RQGD01000009.1"/>
</dbReference>
<organism evidence="8 9">
    <name type="scientific">Leptospira ognonensis</name>
    <dbReference type="NCBI Taxonomy" id="2484945"/>
    <lineage>
        <taxon>Bacteria</taxon>
        <taxon>Pseudomonadati</taxon>
        <taxon>Spirochaetota</taxon>
        <taxon>Spirochaetia</taxon>
        <taxon>Leptospirales</taxon>
        <taxon>Leptospiraceae</taxon>
        <taxon>Leptospira</taxon>
    </lineage>
</organism>
<evidence type="ECO:0000256" key="2">
    <source>
        <dbReference type="ARBA" id="ARBA00022475"/>
    </source>
</evidence>
<dbReference type="AlphaFoldDB" id="A0A4R9K7Z7"/>
<dbReference type="SUPFAM" id="SSF110296">
    <property type="entry name" value="Oligoxyloglucan reducing end-specific cellobiohydrolase"/>
    <property type="match status" value="1"/>
</dbReference>